<organism evidence="9 10">
    <name type="scientific">Paenibacillus germinis</name>
    <dbReference type="NCBI Taxonomy" id="2654979"/>
    <lineage>
        <taxon>Bacteria</taxon>
        <taxon>Bacillati</taxon>
        <taxon>Bacillota</taxon>
        <taxon>Bacilli</taxon>
        <taxon>Bacillales</taxon>
        <taxon>Paenibacillaceae</taxon>
        <taxon>Paenibacillus</taxon>
    </lineage>
</organism>
<dbReference type="EMBL" id="WHOC01000129">
    <property type="protein sequence ID" value="NOU88668.1"/>
    <property type="molecule type" value="Genomic_DNA"/>
</dbReference>
<evidence type="ECO:0000256" key="1">
    <source>
        <dbReference type="ARBA" id="ARBA00004651"/>
    </source>
</evidence>
<protein>
    <submittedName>
        <fullName evidence="9">ABC transporter permease subunit</fullName>
    </submittedName>
</protein>
<dbReference type="InterPro" id="IPR000515">
    <property type="entry name" value="MetI-like"/>
</dbReference>
<dbReference type="RefSeq" id="WP_171691661.1">
    <property type="nucleotide sequence ID" value="NZ_WHOC01000129.1"/>
</dbReference>
<keyword evidence="2 7" id="KW-0813">Transport</keyword>
<dbReference type="InterPro" id="IPR035906">
    <property type="entry name" value="MetI-like_sf"/>
</dbReference>
<keyword evidence="10" id="KW-1185">Reference proteome</keyword>
<keyword evidence="3" id="KW-1003">Cell membrane</keyword>
<dbReference type="PROSITE" id="PS50928">
    <property type="entry name" value="ABC_TM1"/>
    <property type="match status" value="1"/>
</dbReference>
<evidence type="ECO:0000256" key="2">
    <source>
        <dbReference type="ARBA" id="ARBA00022448"/>
    </source>
</evidence>
<evidence type="ECO:0000259" key="8">
    <source>
        <dbReference type="PROSITE" id="PS50928"/>
    </source>
</evidence>
<evidence type="ECO:0000313" key="9">
    <source>
        <dbReference type="EMBL" id="NOU88668.1"/>
    </source>
</evidence>
<accession>A0ABX1Z5Z8</accession>
<keyword evidence="5 7" id="KW-1133">Transmembrane helix</keyword>
<comment type="caution">
    <text evidence="9">The sequence shown here is derived from an EMBL/GenBank/DDBJ whole genome shotgun (WGS) entry which is preliminary data.</text>
</comment>
<dbReference type="SUPFAM" id="SSF161098">
    <property type="entry name" value="MetI-like"/>
    <property type="match status" value="1"/>
</dbReference>
<feature type="transmembrane region" description="Helical" evidence="7">
    <location>
        <begin position="261"/>
        <end position="280"/>
    </location>
</feature>
<gene>
    <name evidence="9" type="ORF">GC102_23375</name>
</gene>
<evidence type="ECO:0000256" key="3">
    <source>
        <dbReference type="ARBA" id="ARBA00022475"/>
    </source>
</evidence>
<evidence type="ECO:0000256" key="5">
    <source>
        <dbReference type="ARBA" id="ARBA00022989"/>
    </source>
</evidence>
<proteinExistence type="inferred from homology"/>
<comment type="subcellular location">
    <subcellularLocation>
        <location evidence="1 7">Cell membrane</location>
        <topology evidence="1 7">Multi-pass membrane protein</topology>
    </subcellularLocation>
</comment>
<dbReference type="CDD" id="cd06261">
    <property type="entry name" value="TM_PBP2"/>
    <property type="match status" value="1"/>
</dbReference>
<dbReference type="PANTHER" id="PTHR43744:SF9">
    <property type="entry name" value="POLYGALACTURONAN_RHAMNOGALACTURONAN TRANSPORT SYSTEM PERMEASE PROTEIN YTCP"/>
    <property type="match status" value="1"/>
</dbReference>
<feature type="transmembrane region" description="Helical" evidence="7">
    <location>
        <begin position="12"/>
        <end position="37"/>
    </location>
</feature>
<feature type="transmembrane region" description="Helical" evidence="7">
    <location>
        <begin position="144"/>
        <end position="164"/>
    </location>
</feature>
<evidence type="ECO:0000256" key="7">
    <source>
        <dbReference type="RuleBase" id="RU363032"/>
    </source>
</evidence>
<reference evidence="9 10" key="1">
    <citation type="submission" date="2019-10" db="EMBL/GenBank/DDBJ databases">
        <title>Description of Paenibacillus choica sp. nov.</title>
        <authorList>
            <person name="Carlier A."/>
            <person name="Qi S."/>
        </authorList>
    </citation>
    <scope>NUCLEOTIDE SEQUENCE [LARGE SCALE GENOMIC DNA]</scope>
    <source>
        <strain evidence="9 10">LMG 31460</strain>
    </source>
</reference>
<feature type="transmembrane region" description="Helical" evidence="7">
    <location>
        <begin position="81"/>
        <end position="100"/>
    </location>
</feature>
<evidence type="ECO:0000256" key="4">
    <source>
        <dbReference type="ARBA" id="ARBA00022692"/>
    </source>
</evidence>
<feature type="transmembrane region" description="Helical" evidence="7">
    <location>
        <begin position="112"/>
        <end position="132"/>
    </location>
</feature>
<dbReference type="Proteomes" id="UP000658690">
    <property type="component" value="Unassembled WGS sequence"/>
</dbReference>
<evidence type="ECO:0000313" key="10">
    <source>
        <dbReference type="Proteomes" id="UP000658690"/>
    </source>
</evidence>
<dbReference type="PANTHER" id="PTHR43744">
    <property type="entry name" value="ABC TRANSPORTER PERMEASE PROTEIN MG189-RELATED-RELATED"/>
    <property type="match status" value="1"/>
</dbReference>
<keyword evidence="6 7" id="KW-0472">Membrane</keyword>
<dbReference type="Pfam" id="PF00528">
    <property type="entry name" value="BPD_transp_1"/>
    <property type="match status" value="1"/>
</dbReference>
<keyword evidence="4 7" id="KW-0812">Transmembrane</keyword>
<feature type="transmembrane region" description="Helical" evidence="7">
    <location>
        <begin position="185"/>
        <end position="210"/>
    </location>
</feature>
<sequence>MIRSKTTAVSKAADAFIYIILIAVALTMLFPFVYILAVSFTDESVYVSGELVLLPPPKWSLDAYRYVLSTDSFFHSFRSTAFITIVGTVLNLLFTTTFAYAVTKQELPGRRFLLLMALFTMLFSVGIVPNYLLVKELGLINSLWALILPGLTGAWSIFVLKSFFQSLPPSLEDSAQIDGCNDIQVFVRIIFPLSLPAIAAFSLFFAVGLWNTYFSGLLYIRDVTKWPLQVLLQQIVLEPNSSMVGDATQFDSEAKLPPETIKMAALMIVMLPILLVYPLLQKYFTKGVLLGSVKG</sequence>
<feature type="domain" description="ABC transmembrane type-1" evidence="8">
    <location>
        <begin position="77"/>
        <end position="280"/>
    </location>
</feature>
<dbReference type="Gene3D" id="1.10.3720.10">
    <property type="entry name" value="MetI-like"/>
    <property type="match status" value="1"/>
</dbReference>
<evidence type="ECO:0000256" key="6">
    <source>
        <dbReference type="ARBA" id="ARBA00023136"/>
    </source>
</evidence>
<comment type="similarity">
    <text evidence="7">Belongs to the binding-protein-dependent transport system permease family.</text>
</comment>
<name>A0ABX1Z5Z8_9BACL</name>